<feature type="region of interest" description="Disordered" evidence="1">
    <location>
        <begin position="377"/>
        <end position="427"/>
    </location>
</feature>
<feature type="compositionally biased region" description="Polar residues" evidence="1">
    <location>
        <begin position="504"/>
        <end position="523"/>
    </location>
</feature>
<evidence type="ECO:0000256" key="1">
    <source>
        <dbReference type="SAM" id="MobiDB-lite"/>
    </source>
</evidence>
<dbReference type="RefSeq" id="XP_049314927.1">
    <property type="nucleotide sequence ID" value="XM_049458970.1"/>
</dbReference>
<feature type="region of interest" description="Disordered" evidence="1">
    <location>
        <begin position="504"/>
        <end position="567"/>
    </location>
</feature>
<evidence type="ECO:0000313" key="4">
    <source>
        <dbReference type="RefSeq" id="XP_049314927.1"/>
    </source>
</evidence>
<evidence type="ECO:0000313" key="2">
    <source>
        <dbReference type="Proteomes" id="UP001652620"/>
    </source>
</evidence>
<evidence type="ECO:0000313" key="3">
    <source>
        <dbReference type="RefSeq" id="XP_011201780.2"/>
    </source>
</evidence>
<protein>
    <submittedName>
        <fullName evidence="3 4">Uncharacterized protein LOC105225137</fullName>
    </submittedName>
</protein>
<reference evidence="3 4" key="1">
    <citation type="submission" date="2025-05" db="UniProtKB">
        <authorList>
            <consortium name="RefSeq"/>
        </authorList>
    </citation>
    <scope>IDENTIFICATION</scope>
    <source>
        <tissue evidence="3 4">Adult</tissue>
    </source>
</reference>
<proteinExistence type="predicted"/>
<feature type="compositionally biased region" description="Basic and acidic residues" evidence="1">
    <location>
        <begin position="393"/>
        <end position="406"/>
    </location>
</feature>
<dbReference type="AlphaFoldDB" id="A0A6I9V0E8"/>
<dbReference type="InParanoid" id="A0A6I9V0E8"/>
<name>A0A6I9V0E8_BACDO</name>
<dbReference type="OrthoDB" id="10256849at2759"/>
<dbReference type="KEGG" id="bdr:105225137"/>
<organism evidence="2 3">
    <name type="scientific">Bactrocera dorsalis</name>
    <name type="common">Oriental fruit fly</name>
    <name type="synonym">Dacus dorsalis</name>
    <dbReference type="NCBI Taxonomy" id="27457"/>
    <lineage>
        <taxon>Eukaryota</taxon>
        <taxon>Metazoa</taxon>
        <taxon>Ecdysozoa</taxon>
        <taxon>Arthropoda</taxon>
        <taxon>Hexapoda</taxon>
        <taxon>Insecta</taxon>
        <taxon>Pterygota</taxon>
        <taxon>Neoptera</taxon>
        <taxon>Endopterygota</taxon>
        <taxon>Diptera</taxon>
        <taxon>Brachycera</taxon>
        <taxon>Muscomorpha</taxon>
        <taxon>Tephritoidea</taxon>
        <taxon>Tephritidae</taxon>
        <taxon>Bactrocera</taxon>
        <taxon>Bactrocera</taxon>
    </lineage>
</organism>
<feature type="region of interest" description="Disordered" evidence="1">
    <location>
        <begin position="446"/>
        <end position="477"/>
    </location>
</feature>
<dbReference type="GeneID" id="105225137"/>
<keyword evidence="2" id="KW-1185">Reference proteome</keyword>
<gene>
    <name evidence="3 4" type="primary">LOC105225137</name>
</gene>
<dbReference type="Proteomes" id="UP001652620">
    <property type="component" value="Chromosome 5"/>
</dbReference>
<accession>A0A6I9V0E8</accession>
<feature type="compositionally biased region" description="Basic and acidic residues" evidence="1">
    <location>
        <begin position="446"/>
        <end position="460"/>
    </location>
</feature>
<feature type="compositionally biased region" description="Basic residues" evidence="1">
    <location>
        <begin position="546"/>
        <end position="560"/>
    </location>
</feature>
<feature type="region of interest" description="Disordered" evidence="1">
    <location>
        <begin position="639"/>
        <end position="676"/>
    </location>
</feature>
<sequence length="1189" mass="135295">MTSRDGIFSELPPSIADLTEAVEKIEMLIARKKLKSKLFYDMLLGFRVLEDALQHKQSEAYDLVIRWTKQFLKIQSNLTNHNDGIRRQFEKVVPPAITYIIGCLQYKTKAIISYHYQLLEMIHELLLNLRPGVLENLATFETGVIACVWFPIGFVGDFNTQLLALRLLAMLLKCVDPKRLQNELNSIRCADKSVLKDKLTAAIAVANFHTAKFENTARDLLNTYNMHLAKNILVYSFRCKSFKFGENIIFFKPLNVENFWIDFNYCPRTLSFNGRCQTNTKEIYTNCSASLKITKLSLNNLTLIVHFQAPVQIFKETSDLPDISHITTAKIIIPRDEAMRLLENEFILKYFNESPLPNLHNKISSFVKPINISTPLSSTENAKKAIGSKTNKGRNDYRNIENKENISPEEGITDTRSGTSNKKKTSKQFQKSYEILIGLPKSNNEKTIEEGKVSNTKDKTANSPEKPSFQLPHLPNLQKKFDHELSKNTRSRSTQRKIVNYSTTISESPTSSQISTNPLNENAKQPRKRFFKTQNYNSDADYVPNKTKRVSRPRSTRTAKQKNSNSSINKMKKINEVKPMLYSNQELTKIVANTCTSHFAEEVSTNLNQHLPNSTIVEELPNLGTNVYEDLTVSDAEPGQSYRNFRIRRNPFDDENTNNEVKRPRNSLPRSTKKKTQLVVTNLKSTKPSAVKTLDPFDAAKNLKITQSKVQQPEEAEFTNKNITVYSADIDVTQQNLNCAVGCKRKLYNTETLNVKKALPIGNTERNEYEISETVAQMLEKASTNDAVKQIELCNNLPVPAIGTELNVEEQVDEIQDCRQDVSQIGINNVCDYEEFSDFPTFSTLLDISDMCLTPERQSNKDLTQKETPQTGTNLVLPTKSKSPALMNYANKLESNKSVIYCSRSENDSDSEQSTISNNNRELSLTQTLELPLQRQQHVFLTPQLPLQNFRKTTSLTKCQVTNTGTSVITQQDSFIHQRKFVVNLAASTNAPLNLSKPSSRITATTTTKAVVEENSQVNVNSPIQRNRSFTAPTPKALLQESTDLIASYNKNLNIHLDQIETSIGSNSANAYIEKMCDIGESMINEIERERKSLWELEVNAERLARQLDWQYEAYQRKHQQFQCFKQNIDDLLGILSNINLSEEIENDAKHNIEKLLQTSNYITGQEWRNFVNESTENLLKDISSLSNL</sequence>
<dbReference type="RefSeq" id="XP_011201780.2">
    <property type="nucleotide sequence ID" value="XM_011203478.4"/>
</dbReference>